<keyword evidence="2" id="KW-1185">Reference proteome</keyword>
<sequence length="122" mass="12779">MRRNAGNSLGILQGFGIARGVWLPRGQVHLCVGESVPRYKVSLSGLSEKSVRCVTGGGATVTNVDNPSEGNGGSRRGCCKPGGVIGVVGKWWPNAALPRVGGVIARWNKVEAKSRSPGLFDH</sequence>
<reference evidence="1 2" key="1">
    <citation type="submission" date="2018-11" db="EMBL/GenBank/DDBJ databases">
        <authorList>
            <person name="Kleinhagauer T."/>
            <person name="Glaeser S.P."/>
            <person name="Spergser J."/>
            <person name="Ruckert C."/>
            <person name="Kaempfer P."/>
            <person name="Busse H.-J."/>
        </authorList>
    </citation>
    <scope>NUCLEOTIDE SEQUENCE [LARGE SCALE GENOMIC DNA]</scope>
    <source>
        <strain evidence="1 2">200CH</strain>
    </source>
</reference>
<dbReference type="KEGG" id="ccho:CCHOA_08745"/>
<dbReference type="AlphaFoldDB" id="A0A3G6J822"/>
<name>A0A3G6J822_9CORY</name>
<evidence type="ECO:0000313" key="2">
    <source>
        <dbReference type="Proteomes" id="UP000269019"/>
    </source>
</evidence>
<dbReference type="Proteomes" id="UP000269019">
    <property type="component" value="Chromosome"/>
</dbReference>
<dbReference type="EMBL" id="CP033896">
    <property type="protein sequence ID" value="AZA14136.1"/>
    <property type="molecule type" value="Genomic_DNA"/>
</dbReference>
<protein>
    <submittedName>
        <fullName evidence="1">Uncharacterized protein</fullName>
    </submittedName>
</protein>
<gene>
    <name evidence="1" type="ORF">CCHOA_08745</name>
</gene>
<organism evidence="1 2">
    <name type="scientific">Corynebacterium choanae</name>
    <dbReference type="NCBI Taxonomy" id="1862358"/>
    <lineage>
        <taxon>Bacteria</taxon>
        <taxon>Bacillati</taxon>
        <taxon>Actinomycetota</taxon>
        <taxon>Actinomycetes</taxon>
        <taxon>Mycobacteriales</taxon>
        <taxon>Corynebacteriaceae</taxon>
        <taxon>Corynebacterium</taxon>
    </lineage>
</organism>
<proteinExistence type="predicted"/>
<accession>A0A3G6J822</accession>
<evidence type="ECO:0000313" key="1">
    <source>
        <dbReference type="EMBL" id="AZA14136.1"/>
    </source>
</evidence>